<sequence>MYRGFIATLFLLLVFALSAAERPEHSKHTEDVQGLRVLNVQSVRQPEKGAMSSVDVRDRVKTGSGLTILQVVKT</sequence>
<feature type="chain" id="PRO_5009140069" evidence="1">
    <location>
        <begin position="20"/>
        <end position="74"/>
    </location>
</feature>
<feature type="signal peptide" evidence="1">
    <location>
        <begin position="1"/>
        <end position="19"/>
    </location>
</feature>
<accession>A0A1E3X8W2</accession>
<gene>
    <name evidence="2" type="ORF">SCARUB_02808</name>
</gene>
<dbReference type="EMBL" id="MAYW01000079">
    <property type="protein sequence ID" value="ODS32055.1"/>
    <property type="molecule type" value="Genomic_DNA"/>
</dbReference>
<evidence type="ECO:0000313" key="3">
    <source>
        <dbReference type="Proteomes" id="UP000094056"/>
    </source>
</evidence>
<protein>
    <submittedName>
        <fullName evidence="2">Uncharacterized protein</fullName>
    </submittedName>
</protein>
<reference evidence="2 3" key="1">
    <citation type="submission" date="2016-07" db="EMBL/GenBank/DDBJ databases">
        <title>Draft genome of Scalindua rubra, obtained from a brine-seawater interface in the Red Sea, sheds light on salt adaptation in anammox bacteria.</title>
        <authorList>
            <person name="Speth D.R."/>
            <person name="Lagkouvardos I."/>
            <person name="Wang Y."/>
            <person name="Qian P.-Y."/>
            <person name="Dutilh B.E."/>
            <person name="Jetten M.S."/>
        </authorList>
    </citation>
    <scope>NUCLEOTIDE SEQUENCE [LARGE SCALE GENOMIC DNA]</scope>
    <source>
        <strain evidence="2">BSI-1</strain>
    </source>
</reference>
<dbReference type="AlphaFoldDB" id="A0A1E3X8W2"/>
<organism evidence="2 3">
    <name type="scientific">Candidatus Scalindua rubra</name>
    <dbReference type="NCBI Taxonomy" id="1872076"/>
    <lineage>
        <taxon>Bacteria</taxon>
        <taxon>Pseudomonadati</taxon>
        <taxon>Planctomycetota</taxon>
        <taxon>Candidatus Brocadiia</taxon>
        <taxon>Candidatus Brocadiales</taxon>
        <taxon>Candidatus Scalinduaceae</taxon>
        <taxon>Candidatus Scalindua</taxon>
    </lineage>
</organism>
<evidence type="ECO:0000313" key="2">
    <source>
        <dbReference type="EMBL" id="ODS32055.1"/>
    </source>
</evidence>
<keyword evidence="1" id="KW-0732">Signal</keyword>
<comment type="caution">
    <text evidence="2">The sequence shown here is derived from an EMBL/GenBank/DDBJ whole genome shotgun (WGS) entry which is preliminary data.</text>
</comment>
<dbReference type="Proteomes" id="UP000094056">
    <property type="component" value="Unassembled WGS sequence"/>
</dbReference>
<evidence type="ECO:0000256" key="1">
    <source>
        <dbReference type="SAM" id="SignalP"/>
    </source>
</evidence>
<proteinExistence type="predicted"/>
<name>A0A1E3X8W2_9BACT</name>